<organism evidence="7 8">
    <name type="scientific">Sphingobacterium athyrii</name>
    <dbReference type="NCBI Taxonomy" id="2152717"/>
    <lineage>
        <taxon>Bacteria</taxon>
        <taxon>Pseudomonadati</taxon>
        <taxon>Bacteroidota</taxon>
        <taxon>Sphingobacteriia</taxon>
        <taxon>Sphingobacteriales</taxon>
        <taxon>Sphingobacteriaceae</taxon>
        <taxon>Sphingobacterium</taxon>
    </lineage>
</organism>
<comment type="similarity">
    <text evidence="2">Belongs to the membrane fusion protein (MFP) (TC 8.A.1) family.</text>
</comment>
<feature type="domain" description="Multidrug resistance protein MdtA-like beta-barrel" evidence="5">
    <location>
        <begin position="211"/>
        <end position="296"/>
    </location>
</feature>
<dbReference type="Pfam" id="PF25917">
    <property type="entry name" value="BSH_RND"/>
    <property type="match status" value="1"/>
</dbReference>
<comment type="caution">
    <text evidence="7">The sequence shown here is derived from an EMBL/GenBank/DDBJ whole genome shotgun (WGS) entry which is preliminary data.</text>
</comment>
<dbReference type="GO" id="GO:0005886">
    <property type="term" value="C:plasma membrane"/>
    <property type="evidence" value="ECO:0007669"/>
    <property type="project" value="TreeGrafter"/>
</dbReference>
<dbReference type="InterPro" id="IPR006143">
    <property type="entry name" value="RND_pump_MFP"/>
</dbReference>
<evidence type="ECO:0000259" key="4">
    <source>
        <dbReference type="Pfam" id="PF25917"/>
    </source>
</evidence>
<reference evidence="7 8" key="1">
    <citation type="submission" date="2018-04" db="EMBL/GenBank/DDBJ databases">
        <title>Sphingobacterium sp. M46 Genome.</title>
        <authorList>
            <person name="Cheng J."/>
            <person name="Li Y."/>
        </authorList>
    </citation>
    <scope>NUCLEOTIDE SEQUENCE [LARGE SCALE GENOMIC DNA]</scope>
    <source>
        <strain evidence="7 8">M46</strain>
    </source>
</reference>
<evidence type="ECO:0000256" key="1">
    <source>
        <dbReference type="ARBA" id="ARBA00004196"/>
    </source>
</evidence>
<feature type="domain" description="Multidrug resistance protein MdtA-like alpha-helical hairpin" evidence="3">
    <location>
        <begin position="103"/>
        <end position="173"/>
    </location>
</feature>
<sequence length="381" mass="42054">MKQNVVKKRTTNLFIALVLLSSCTGKRQGDGYQQGPAEVLFDTVTTGDATIRNEYASAIEGLSNIEIRPQVNGYLQKIFVDEGDYVRAGQTLFKIEDRIFREQLTNAKAALAVAESNLLTAKIELDRKTELTKSRIVSDIQMQEAQASYAAANASVAQARSAIASAQINLDFSVIKSPVNGYIGRFNYRLGSLLSTTNQEAITVVSDNHQVYAYFSLSERDFVRFQREHTGSTVAEKLQNAAPVALLLSDGQEYATKGRIDAVEGQFNKNTGSITFRAKFDNPNAALRSGNTGKIVMVQQLKEMPLLPIASTVTYQDKVFAYTVDKENKVVQIPVAISGKSEDNFIIREGLKQGDRYIAQGFERLQPGMPVTAQKQTQNKK</sequence>
<dbReference type="PANTHER" id="PTHR30158:SF23">
    <property type="entry name" value="MULTIDRUG RESISTANCE PROTEIN MEXA"/>
    <property type="match status" value="1"/>
</dbReference>
<dbReference type="PRINTS" id="PR01490">
    <property type="entry name" value="RTXTOXIND"/>
</dbReference>
<evidence type="ECO:0000259" key="5">
    <source>
        <dbReference type="Pfam" id="PF25944"/>
    </source>
</evidence>
<dbReference type="Gene3D" id="2.40.420.20">
    <property type="match status" value="1"/>
</dbReference>
<dbReference type="PROSITE" id="PS51257">
    <property type="entry name" value="PROKAR_LIPOPROTEIN"/>
    <property type="match status" value="1"/>
</dbReference>
<dbReference type="Pfam" id="PF25967">
    <property type="entry name" value="RND-MFP_C"/>
    <property type="match status" value="1"/>
</dbReference>
<accession>A0A363NY98</accession>
<dbReference type="InterPro" id="IPR058626">
    <property type="entry name" value="MdtA-like_b-barrel"/>
</dbReference>
<dbReference type="AlphaFoldDB" id="A0A363NY98"/>
<dbReference type="InterPro" id="IPR058624">
    <property type="entry name" value="MdtA-like_HH"/>
</dbReference>
<dbReference type="NCBIfam" id="TIGR01730">
    <property type="entry name" value="RND_mfp"/>
    <property type="match status" value="1"/>
</dbReference>
<dbReference type="Proteomes" id="UP000250831">
    <property type="component" value="Unassembled WGS sequence"/>
</dbReference>
<evidence type="ECO:0000313" key="7">
    <source>
        <dbReference type="EMBL" id="PUV25784.1"/>
    </source>
</evidence>
<gene>
    <name evidence="7" type="ORF">DCO56_02055</name>
</gene>
<name>A0A363NY98_9SPHI</name>
<evidence type="ECO:0000259" key="3">
    <source>
        <dbReference type="Pfam" id="PF25876"/>
    </source>
</evidence>
<comment type="subcellular location">
    <subcellularLocation>
        <location evidence="1">Cell envelope</location>
    </subcellularLocation>
</comment>
<dbReference type="GO" id="GO:0022857">
    <property type="term" value="F:transmembrane transporter activity"/>
    <property type="evidence" value="ECO:0007669"/>
    <property type="project" value="InterPro"/>
</dbReference>
<evidence type="ECO:0000313" key="8">
    <source>
        <dbReference type="Proteomes" id="UP000250831"/>
    </source>
</evidence>
<dbReference type="Pfam" id="PF25944">
    <property type="entry name" value="Beta-barrel_RND"/>
    <property type="match status" value="1"/>
</dbReference>
<dbReference type="Pfam" id="PF25876">
    <property type="entry name" value="HH_MFP_RND"/>
    <property type="match status" value="1"/>
</dbReference>
<dbReference type="GO" id="GO:0030313">
    <property type="term" value="C:cell envelope"/>
    <property type="evidence" value="ECO:0007669"/>
    <property type="project" value="UniProtKB-SubCell"/>
</dbReference>
<proteinExistence type="inferred from homology"/>
<dbReference type="PANTHER" id="PTHR30158">
    <property type="entry name" value="ACRA/E-RELATED COMPONENT OF DRUG EFFLUX TRANSPORTER"/>
    <property type="match status" value="1"/>
</dbReference>
<keyword evidence="8" id="KW-1185">Reference proteome</keyword>
<protein>
    <submittedName>
        <fullName evidence="7">Efflux transporter periplasmic adaptor subunit</fullName>
    </submittedName>
</protein>
<dbReference type="InterPro" id="IPR058627">
    <property type="entry name" value="MdtA-like_C"/>
</dbReference>
<dbReference type="SUPFAM" id="SSF111369">
    <property type="entry name" value="HlyD-like secretion proteins"/>
    <property type="match status" value="1"/>
</dbReference>
<dbReference type="GO" id="GO:0046677">
    <property type="term" value="P:response to antibiotic"/>
    <property type="evidence" value="ECO:0007669"/>
    <property type="project" value="TreeGrafter"/>
</dbReference>
<dbReference type="InterPro" id="IPR058625">
    <property type="entry name" value="MdtA-like_BSH"/>
</dbReference>
<dbReference type="Gene3D" id="2.40.50.100">
    <property type="match status" value="1"/>
</dbReference>
<feature type="domain" description="Multidrug resistance protein MdtA-like C-terminal permuted SH3" evidence="6">
    <location>
        <begin position="314"/>
        <end position="363"/>
    </location>
</feature>
<feature type="domain" description="Multidrug resistance protein MdtA-like barrel-sandwich hybrid" evidence="4">
    <location>
        <begin position="65"/>
        <end position="205"/>
    </location>
</feature>
<dbReference type="EMBL" id="QCXX01000001">
    <property type="protein sequence ID" value="PUV25784.1"/>
    <property type="molecule type" value="Genomic_DNA"/>
</dbReference>
<dbReference type="RefSeq" id="WP_108632091.1">
    <property type="nucleotide sequence ID" value="NZ_DAMCKI010000009.1"/>
</dbReference>
<dbReference type="Gene3D" id="1.10.287.470">
    <property type="entry name" value="Helix hairpin bin"/>
    <property type="match status" value="1"/>
</dbReference>
<dbReference type="Gene3D" id="2.40.30.170">
    <property type="match status" value="1"/>
</dbReference>
<evidence type="ECO:0000256" key="2">
    <source>
        <dbReference type="ARBA" id="ARBA00009477"/>
    </source>
</evidence>
<dbReference type="OrthoDB" id="9801814at2"/>
<evidence type="ECO:0000259" key="6">
    <source>
        <dbReference type="Pfam" id="PF25967"/>
    </source>
</evidence>